<protein>
    <submittedName>
        <fullName evidence="9">Membrane-associated protein</fullName>
    </submittedName>
</protein>
<proteinExistence type="inferred from homology"/>
<reference evidence="9 10" key="1">
    <citation type="submission" date="2019-02" db="EMBL/GenBank/DDBJ databases">
        <title>Sequencing the genomes of 1000 actinobacteria strains.</title>
        <authorList>
            <person name="Klenk H.-P."/>
        </authorList>
    </citation>
    <scope>NUCLEOTIDE SEQUENCE [LARGE SCALE GENOMIC DNA]</scope>
    <source>
        <strain evidence="9 10">DSM 16932</strain>
    </source>
</reference>
<evidence type="ECO:0000256" key="1">
    <source>
        <dbReference type="ARBA" id="ARBA00004651"/>
    </source>
</evidence>
<feature type="transmembrane region" description="Helical" evidence="7">
    <location>
        <begin position="206"/>
        <end position="224"/>
    </location>
</feature>
<comment type="caution">
    <text evidence="9">The sequence shown here is derived from an EMBL/GenBank/DDBJ whole genome shotgun (WGS) entry which is preliminary data.</text>
</comment>
<organism evidence="9 10">
    <name type="scientific">Xylanimonas ulmi</name>
    <dbReference type="NCBI Taxonomy" id="228973"/>
    <lineage>
        <taxon>Bacteria</taxon>
        <taxon>Bacillati</taxon>
        <taxon>Actinomycetota</taxon>
        <taxon>Actinomycetes</taxon>
        <taxon>Micrococcales</taxon>
        <taxon>Promicromonosporaceae</taxon>
        <taxon>Xylanimonas</taxon>
    </lineage>
</organism>
<keyword evidence="4 7" id="KW-0812">Transmembrane</keyword>
<evidence type="ECO:0000259" key="8">
    <source>
        <dbReference type="Pfam" id="PF09335"/>
    </source>
</evidence>
<feature type="domain" description="VTT" evidence="8">
    <location>
        <begin position="65"/>
        <end position="192"/>
    </location>
</feature>
<feature type="transmembrane region" description="Helical" evidence="7">
    <location>
        <begin position="172"/>
        <end position="194"/>
    </location>
</feature>
<dbReference type="Proteomes" id="UP000293852">
    <property type="component" value="Unassembled WGS sequence"/>
</dbReference>
<accession>A0A4Q7M4R3</accession>
<evidence type="ECO:0000313" key="9">
    <source>
        <dbReference type="EMBL" id="RZS62381.1"/>
    </source>
</evidence>
<name>A0A4Q7M4R3_9MICO</name>
<evidence type="ECO:0000256" key="4">
    <source>
        <dbReference type="ARBA" id="ARBA00022692"/>
    </source>
</evidence>
<comment type="similarity">
    <text evidence="2 7">Belongs to the DedA family.</text>
</comment>
<evidence type="ECO:0000313" key="10">
    <source>
        <dbReference type="Proteomes" id="UP000293852"/>
    </source>
</evidence>
<evidence type="ECO:0000256" key="2">
    <source>
        <dbReference type="ARBA" id="ARBA00010792"/>
    </source>
</evidence>
<feature type="transmembrane region" description="Helical" evidence="7">
    <location>
        <begin position="45"/>
        <end position="65"/>
    </location>
</feature>
<sequence>MLTAFADALPTFAASLPAGPAHTLAPGWMDPSTLITGFLTDYGSWAILAIALVVFVETGLLFPILPGDSLLFMAGAFTAQHAMRLPLPVVMLTLFVAAVLGNSTGYTLGRTFGARLFDRPDSRVFKRRYIDQTQRYFDAYGGRTITIAQFVPIVRTYAPVASGIGRMPFRHFIAFNALGAALWAAGITFVGYLLGNIAFVKDHVEALVLLIVAVSVVPMAVEVLRERRKLARAASPALAAGGPAPSGEGAASDAIAVPVGATVAAQGAAAGTFDDDGARPRHAR</sequence>
<dbReference type="PANTHER" id="PTHR30353">
    <property type="entry name" value="INNER MEMBRANE PROTEIN DEDA-RELATED"/>
    <property type="match status" value="1"/>
</dbReference>
<dbReference type="InterPro" id="IPR032818">
    <property type="entry name" value="DedA-like"/>
</dbReference>
<dbReference type="Pfam" id="PF09335">
    <property type="entry name" value="VTT_dom"/>
    <property type="match status" value="1"/>
</dbReference>
<dbReference type="PANTHER" id="PTHR30353:SF0">
    <property type="entry name" value="TRANSMEMBRANE PROTEIN"/>
    <property type="match status" value="1"/>
</dbReference>
<dbReference type="GO" id="GO:0005886">
    <property type="term" value="C:plasma membrane"/>
    <property type="evidence" value="ECO:0007669"/>
    <property type="project" value="UniProtKB-SubCell"/>
</dbReference>
<evidence type="ECO:0000256" key="3">
    <source>
        <dbReference type="ARBA" id="ARBA00022475"/>
    </source>
</evidence>
<evidence type="ECO:0000256" key="7">
    <source>
        <dbReference type="RuleBase" id="RU367016"/>
    </source>
</evidence>
<keyword evidence="10" id="KW-1185">Reference proteome</keyword>
<dbReference type="OrthoDB" id="9813426at2"/>
<dbReference type="InterPro" id="IPR032816">
    <property type="entry name" value="VTT_dom"/>
</dbReference>
<keyword evidence="6 7" id="KW-0472">Membrane</keyword>
<keyword evidence="3 7" id="KW-1003">Cell membrane</keyword>
<keyword evidence="5 7" id="KW-1133">Transmembrane helix</keyword>
<evidence type="ECO:0000256" key="6">
    <source>
        <dbReference type="ARBA" id="ARBA00023136"/>
    </source>
</evidence>
<gene>
    <name evidence="9" type="ORF">EV386_2713</name>
</gene>
<dbReference type="AlphaFoldDB" id="A0A4Q7M4R3"/>
<dbReference type="RefSeq" id="WP_130415783.1">
    <property type="nucleotide sequence ID" value="NZ_SGWX01000001.1"/>
</dbReference>
<comment type="subcellular location">
    <subcellularLocation>
        <location evidence="1 7">Cell membrane</location>
        <topology evidence="1 7">Multi-pass membrane protein</topology>
    </subcellularLocation>
</comment>
<feature type="transmembrane region" description="Helical" evidence="7">
    <location>
        <begin position="85"/>
        <end position="109"/>
    </location>
</feature>
<dbReference type="EMBL" id="SGWX01000001">
    <property type="protein sequence ID" value="RZS62381.1"/>
    <property type="molecule type" value="Genomic_DNA"/>
</dbReference>
<evidence type="ECO:0000256" key="5">
    <source>
        <dbReference type="ARBA" id="ARBA00022989"/>
    </source>
</evidence>